<dbReference type="SUPFAM" id="SSF55604">
    <property type="entry name" value="Glucose permease domain IIB"/>
    <property type="match status" value="1"/>
</dbReference>
<feature type="transmembrane region" description="Helical" evidence="12">
    <location>
        <begin position="200"/>
        <end position="221"/>
    </location>
</feature>
<feature type="active site" description="Phosphocysteine intermediate; for EIIB activity" evidence="11">
    <location>
        <position position="474"/>
    </location>
</feature>
<feature type="transmembrane region" description="Helical" evidence="12">
    <location>
        <begin position="91"/>
        <end position="108"/>
    </location>
</feature>
<evidence type="ECO:0000256" key="12">
    <source>
        <dbReference type="SAM" id="Phobius"/>
    </source>
</evidence>
<keyword evidence="3" id="KW-1003">Cell membrane</keyword>
<evidence type="ECO:0000256" key="7">
    <source>
        <dbReference type="ARBA" id="ARBA00022692"/>
    </source>
</evidence>
<dbReference type="GO" id="GO:0016301">
    <property type="term" value="F:kinase activity"/>
    <property type="evidence" value="ECO:0007669"/>
    <property type="project" value="UniProtKB-KW"/>
</dbReference>
<dbReference type="GO" id="GO:0005886">
    <property type="term" value="C:plasma membrane"/>
    <property type="evidence" value="ECO:0007669"/>
    <property type="project" value="UniProtKB-SubCell"/>
</dbReference>
<keyword evidence="7 12" id="KW-0812">Transmembrane</keyword>
<keyword evidence="5" id="KW-0808">Transferase</keyword>
<keyword evidence="10 12" id="KW-0472">Membrane</keyword>
<dbReference type="CDD" id="cd00212">
    <property type="entry name" value="PTS_IIB_glc"/>
    <property type="match status" value="1"/>
</dbReference>
<dbReference type="AlphaFoldDB" id="A0A0U2NRZ7"/>
<dbReference type="PROSITE" id="PS51103">
    <property type="entry name" value="PTS_EIIC_TYPE_1"/>
    <property type="match status" value="1"/>
</dbReference>
<evidence type="ECO:0000259" key="13">
    <source>
        <dbReference type="PROSITE" id="PS51098"/>
    </source>
</evidence>
<evidence type="ECO:0000256" key="1">
    <source>
        <dbReference type="ARBA" id="ARBA00004651"/>
    </source>
</evidence>
<evidence type="ECO:0000313" key="16">
    <source>
        <dbReference type="Proteomes" id="UP000067523"/>
    </source>
</evidence>
<feature type="transmembrane region" description="Helical" evidence="12">
    <location>
        <begin position="173"/>
        <end position="194"/>
    </location>
</feature>
<dbReference type="STRING" id="118060.ATZ35_11645"/>
<dbReference type="GO" id="GO:0009401">
    <property type="term" value="P:phosphoenolpyruvate-dependent sugar phosphotransferase system"/>
    <property type="evidence" value="ECO:0007669"/>
    <property type="project" value="UniProtKB-KW"/>
</dbReference>
<evidence type="ECO:0000256" key="9">
    <source>
        <dbReference type="ARBA" id="ARBA00022989"/>
    </source>
</evidence>
<feature type="transmembrane region" description="Helical" evidence="12">
    <location>
        <begin position="306"/>
        <end position="322"/>
    </location>
</feature>
<accession>A0A0U2NRZ7</accession>
<keyword evidence="8" id="KW-0418">Kinase</keyword>
<dbReference type="PROSITE" id="PS51098">
    <property type="entry name" value="PTS_EIIB_TYPE_1"/>
    <property type="match status" value="1"/>
</dbReference>
<dbReference type="InterPro" id="IPR050429">
    <property type="entry name" value="PTS_Glucose_EIICBA"/>
</dbReference>
<dbReference type="Gene3D" id="3.30.1360.60">
    <property type="entry name" value="Glucose permease domain IIB"/>
    <property type="match status" value="1"/>
</dbReference>
<protein>
    <submittedName>
        <fullName evidence="15">PTS alpha-glucoside transporter subunit IIBC</fullName>
    </submittedName>
</protein>
<feature type="domain" description="PTS EIIC type-1" evidence="14">
    <location>
        <begin position="1"/>
        <end position="418"/>
    </location>
</feature>
<dbReference type="Proteomes" id="UP000067523">
    <property type="component" value="Chromosome"/>
</dbReference>
<dbReference type="PROSITE" id="PS01035">
    <property type="entry name" value="PTS_EIIB_TYPE_1_CYS"/>
    <property type="match status" value="1"/>
</dbReference>
<evidence type="ECO:0000313" key="15">
    <source>
        <dbReference type="EMBL" id="ALS37778.1"/>
    </source>
</evidence>
<dbReference type="PANTHER" id="PTHR30009:SF12">
    <property type="entry name" value="PHOSPHOTRANSFERASE IIC COMPONENT GLVC"/>
    <property type="match status" value="1"/>
</dbReference>
<evidence type="ECO:0000256" key="5">
    <source>
        <dbReference type="ARBA" id="ARBA00022679"/>
    </source>
</evidence>
<dbReference type="Pfam" id="PF00367">
    <property type="entry name" value="PTS_EIIB"/>
    <property type="match status" value="1"/>
</dbReference>
<comment type="subcellular location">
    <subcellularLocation>
        <location evidence="1">Cell membrane</location>
        <topology evidence="1">Multi-pass membrane protein</topology>
    </subcellularLocation>
</comment>
<dbReference type="InterPro" id="IPR001996">
    <property type="entry name" value="PTS_IIB_1"/>
</dbReference>
<dbReference type="NCBIfam" id="TIGR00826">
    <property type="entry name" value="EIIB_glc"/>
    <property type="match status" value="1"/>
</dbReference>
<reference evidence="16" key="1">
    <citation type="submission" date="2015-12" db="EMBL/GenBank/DDBJ databases">
        <authorList>
            <person name="Lauer A."/>
            <person name="Humrighouse B."/>
            <person name="Loparev V."/>
            <person name="Shewmaker P.L."/>
            <person name="Whitney A.M."/>
            <person name="McLaughlin R.W."/>
        </authorList>
    </citation>
    <scope>NUCLEOTIDE SEQUENCE [LARGE SCALE GENOMIC DNA]</scope>
    <source>
        <strain evidence="16">LMG 26678</strain>
    </source>
</reference>
<keyword evidence="9 12" id="KW-1133">Transmembrane helix</keyword>
<gene>
    <name evidence="15" type="ORF">ATZ35_11645</name>
</gene>
<keyword evidence="4" id="KW-0762">Sugar transport</keyword>
<feature type="transmembrane region" description="Helical" evidence="12">
    <location>
        <begin position="58"/>
        <end position="79"/>
    </location>
</feature>
<dbReference type="KEGG" id="erx:ATZ35_11645"/>
<feature type="transmembrane region" description="Helical" evidence="12">
    <location>
        <begin position="128"/>
        <end position="152"/>
    </location>
</feature>
<dbReference type="GO" id="GO:0008982">
    <property type="term" value="F:protein-N(PI)-phosphohistidine-sugar phosphotransferase activity"/>
    <property type="evidence" value="ECO:0007669"/>
    <property type="project" value="InterPro"/>
</dbReference>
<dbReference type="InterPro" id="IPR013013">
    <property type="entry name" value="PTS_EIIC_1"/>
</dbReference>
<name>A0A0U2NRZ7_9ENTE</name>
<keyword evidence="16" id="KW-1185">Reference proteome</keyword>
<evidence type="ECO:0000256" key="3">
    <source>
        <dbReference type="ARBA" id="ARBA00022475"/>
    </source>
</evidence>
<dbReference type="PANTHER" id="PTHR30009">
    <property type="entry name" value="CYTOCHROME C-TYPE SYNTHESIS PROTEIN AND PTS TRANSMEMBRANE COMPONENT"/>
    <property type="match status" value="1"/>
</dbReference>
<dbReference type="GO" id="GO:0090563">
    <property type="term" value="F:protein-phosphocysteine-sugar phosphotransferase activity"/>
    <property type="evidence" value="ECO:0007669"/>
    <property type="project" value="TreeGrafter"/>
</dbReference>
<dbReference type="InterPro" id="IPR010975">
    <property type="entry name" value="PTS_IIBC_a_glc"/>
</dbReference>
<feature type="domain" description="PTS EIIB type-1" evidence="13">
    <location>
        <begin position="452"/>
        <end position="534"/>
    </location>
</feature>
<evidence type="ECO:0000256" key="2">
    <source>
        <dbReference type="ARBA" id="ARBA00022448"/>
    </source>
</evidence>
<dbReference type="InterPro" id="IPR036878">
    <property type="entry name" value="Glu_permease_IIB"/>
</dbReference>
<dbReference type="EMBL" id="CP013655">
    <property type="protein sequence ID" value="ALS37778.1"/>
    <property type="molecule type" value="Genomic_DNA"/>
</dbReference>
<dbReference type="NCBIfam" id="TIGR02005">
    <property type="entry name" value="PTS-IIBC-alpha"/>
    <property type="match status" value="1"/>
</dbReference>
<evidence type="ECO:0000259" key="14">
    <source>
        <dbReference type="PROSITE" id="PS51103"/>
    </source>
</evidence>
<evidence type="ECO:0000256" key="4">
    <source>
        <dbReference type="ARBA" id="ARBA00022597"/>
    </source>
</evidence>
<dbReference type="InterPro" id="IPR018113">
    <property type="entry name" value="PTrfase_EIIB_Cys"/>
</dbReference>
<proteinExistence type="predicted"/>
<evidence type="ECO:0000256" key="8">
    <source>
        <dbReference type="ARBA" id="ARBA00022777"/>
    </source>
</evidence>
<keyword evidence="6" id="KW-0598">Phosphotransferase system</keyword>
<feature type="transmembrane region" description="Helical" evidence="12">
    <location>
        <begin position="12"/>
        <end position="32"/>
    </location>
</feature>
<evidence type="ECO:0000256" key="11">
    <source>
        <dbReference type="PROSITE-ProRule" id="PRU00421"/>
    </source>
</evidence>
<feature type="transmembrane region" description="Helical" evidence="12">
    <location>
        <begin position="353"/>
        <end position="370"/>
    </location>
</feature>
<dbReference type="Pfam" id="PF02378">
    <property type="entry name" value="PTS_EIIC"/>
    <property type="match status" value="1"/>
</dbReference>
<evidence type="ECO:0000256" key="10">
    <source>
        <dbReference type="ARBA" id="ARBA00023136"/>
    </source>
</evidence>
<feature type="transmembrane region" description="Helical" evidence="12">
    <location>
        <begin position="382"/>
        <end position="406"/>
    </location>
</feature>
<organism evidence="15 16">
    <name type="scientific">Enterococcus rotai</name>
    <dbReference type="NCBI Taxonomy" id="118060"/>
    <lineage>
        <taxon>Bacteria</taxon>
        <taxon>Bacillati</taxon>
        <taxon>Bacillota</taxon>
        <taxon>Bacilli</taxon>
        <taxon>Lactobacillales</taxon>
        <taxon>Enterococcaceae</taxon>
        <taxon>Enterococcus</taxon>
    </lineage>
</organism>
<evidence type="ECO:0000256" key="6">
    <source>
        <dbReference type="ARBA" id="ARBA00022683"/>
    </source>
</evidence>
<dbReference type="RefSeq" id="WP_208927402.1">
    <property type="nucleotide sequence ID" value="NZ_CP013655.1"/>
</dbReference>
<dbReference type="InterPro" id="IPR003352">
    <property type="entry name" value="PTS_EIIC"/>
</dbReference>
<sequence>MMEKVQRFGGAMFTPVLLFSFSGIMVALAIIFKNPMIVGSIANEGTVWYGIWSVLESGAWTVFNQMELLFVIGLPIGLAKKANARAAMEAFVIYLTCNYFISSMLEYFGSFFGVDFTQEVGGDSGMKLIAGIKTLDTGIIGAIFISAIVVWLHNRYFDTKLPDFLGIFQGSSLIAILGFFAMLPIAFLICLIWPKIQMGIGSMQTFLASAGTFGVWLYTFLERILIPTGLHHFIYTPFVFGPAVVENGITKYWMAHLNEYAQTTTPIKQLFPQGGFALHGNSKIFASPGIAAAFYFTAKPDKRKKVLAILIPVTLTAVLAGITEPLEFTFLFVAPPLFVLHAVLAATMAATMYFFGVVGDMGGGFIDLLAKNWIPLFANHKGMIFTQLLIGLSFTLIYFVVFRALILKFNFATPGREAEDQEVKLYSKKEYKEAKKTGALGDMSIAGTNQYTEQAAVYLEAFGGSDNIEKVNNCATRLRITVKDAGIVLPDGAFKEGGAHGVVRNGTAFQVIVGLDVPQVREQFENLLALGNQNKLNE</sequence>
<keyword evidence="2" id="KW-0813">Transport</keyword>
<feature type="transmembrane region" description="Helical" evidence="12">
    <location>
        <begin position="328"/>
        <end position="346"/>
    </location>
</feature>